<comment type="caution">
    <text evidence="1">The sequence shown here is derived from an EMBL/GenBank/DDBJ whole genome shotgun (WGS) entry which is preliminary data.</text>
</comment>
<proteinExistence type="predicted"/>
<accession>A0A3A4KIZ6</accession>
<dbReference type="Proteomes" id="UP000266677">
    <property type="component" value="Unassembled WGS sequence"/>
</dbReference>
<name>A0A3A4KIZ6_9NOCA</name>
<dbReference type="AlphaFoldDB" id="A0A3A4KIZ6"/>
<gene>
    <name evidence="1" type="ORF">D5S18_00770</name>
</gene>
<keyword evidence="2" id="KW-1185">Reference proteome</keyword>
<sequence>MALLFERVENLKETLLSEFTGDGADSYRAYGNQLQNDLNEYKELGTRVNAKVSITAGSGGHLQNADFRNAAMIGGGALRRA</sequence>
<dbReference type="EMBL" id="QZFU01000006">
    <property type="protein sequence ID" value="RJO79840.1"/>
    <property type="molecule type" value="Genomic_DNA"/>
</dbReference>
<organism evidence="1 2">
    <name type="scientific">Nocardia panacis</name>
    <dbReference type="NCBI Taxonomy" id="2340916"/>
    <lineage>
        <taxon>Bacteria</taxon>
        <taxon>Bacillati</taxon>
        <taxon>Actinomycetota</taxon>
        <taxon>Actinomycetes</taxon>
        <taxon>Mycobacteriales</taxon>
        <taxon>Nocardiaceae</taxon>
        <taxon>Nocardia</taxon>
    </lineage>
</organism>
<evidence type="ECO:0000313" key="1">
    <source>
        <dbReference type="EMBL" id="RJO79840.1"/>
    </source>
</evidence>
<protein>
    <submittedName>
        <fullName evidence="1">Uncharacterized protein</fullName>
    </submittedName>
</protein>
<reference evidence="1 2" key="1">
    <citation type="submission" date="2018-09" db="EMBL/GenBank/DDBJ databases">
        <title>YIM PH21274 draft genome.</title>
        <authorList>
            <person name="Miao C."/>
        </authorList>
    </citation>
    <scope>NUCLEOTIDE SEQUENCE [LARGE SCALE GENOMIC DNA]</scope>
    <source>
        <strain evidence="1 2">YIM PH 21724</strain>
    </source>
</reference>
<evidence type="ECO:0000313" key="2">
    <source>
        <dbReference type="Proteomes" id="UP000266677"/>
    </source>
</evidence>